<dbReference type="Proteomes" id="UP001064048">
    <property type="component" value="Chromosome 24"/>
</dbReference>
<accession>A0ACC0K9K2</accession>
<name>A0ACC0K9K2_CHOFU</name>
<protein>
    <submittedName>
        <fullName evidence="1">Uncharacterized protein</fullName>
    </submittedName>
</protein>
<reference evidence="1 2" key="1">
    <citation type="journal article" date="2022" name="Genome Biol. Evol.">
        <title>The Spruce Budworm Genome: Reconstructing the Evolutionary History of Antifreeze Proteins.</title>
        <authorList>
            <person name="Beliveau C."/>
            <person name="Gagne P."/>
            <person name="Picq S."/>
            <person name="Vernygora O."/>
            <person name="Keeling C.I."/>
            <person name="Pinkney K."/>
            <person name="Doucet D."/>
            <person name="Wen F."/>
            <person name="Johnston J.S."/>
            <person name="Maaroufi H."/>
            <person name="Boyle B."/>
            <person name="Laroche J."/>
            <person name="Dewar K."/>
            <person name="Juretic N."/>
            <person name="Blackburn G."/>
            <person name="Nisole A."/>
            <person name="Brunet B."/>
            <person name="Brandao M."/>
            <person name="Lumley L."/>
            <person name="Duan J."/>
            <person name="Quan G."/>
            <person name="Lucarotti C.J."/>
            <person name="Roe A.D."/>
            <person name="Sperling F.A.H."/>
            <person name="Levesque R.C."/>
            <person name="Cusson M."/>
        </authorList>
    </citation>
    <scope>NUCLEOTIDE SEQUENCE [LARGE SCALE GENOMIC DNA]</scope>
    <source>
        <strain evidence="1">Glfc:IPQL:Cfum</strain>
    </source>
</reference>
<sequence length="1151" mass="128663">MEAEISRHSENEVTENLNAFPSDFGSSASSSQTLSCEMEAEDLIESNDEVTQTLDARVNPPLDISAALLEDFGQSRSTNLTLSCKMEAEALRELKDEVSETLAARVFNPSLNVSAAALPADFGPSTSTSQKFPYTMEAEALIESKDNITEYRCAHAFNSSMDVSTTFGRDLEPPESSSQMLSYKMETEVLIESKDEVTESLDARVFNPPLNATPAVPADIGPSTSSSQTSSTEHSTGNPDSQKGWPFPAEFKPSTIFSQTPSTEQITHPNSQKGFPFPLSTKTVQNPTPKVTVPPRFQIEHYFPNKDASSYELGKFKENRMIIFDHDRFLSGPSRPGTAKDEKLLRETFEKFRFKIDPTYKNLDMSPLLATVKKDPENGSWFIQKLCEKIKEYGLKHDLETIFRMVRRTVALDCDTEKDWKQMPVVTSTTLRELYLAPNLQQEDEQPRPASPYVLVCPTSDSDVYPVSHQLAERLNEHVSFSRHNKKDPVAKSLLKLVERTGSGSEYNLQKFDYIQSMWEHFEANKDSFPPDGFSFVHRMHMPLNEPETERTPTELDNFEYQSMSRKNKMTERTPSKDEENEITETIDILEWTQTLSLTSTVTRHIYLKNKKAEESFPPDEEDDEDIENNSISYTPVTNSQNSKNDCTVASPQSSFMNGGIQRGSTFESLPATYELDKFQKNAMVIFNHEKYAQRDVSPRIGTEYDKNALKKTFQRFRFEVTTYDDLSKEELLSKLTECLSRQNTGQFCYVGFHGKGIGFNFFVDVFPHAASVVDRDAGRRFCAATSLDGKKQEQGMECGRNVCARIKESSGVSSLVFGTLGSLGGFLLTVLDFVLLSYYDYSYTAASARNETIVELSERPEVIPQTLWYALAVFLFLAYTLASAAVGLALPHHEVTAFYGIVTLSVLAHIHYGACVVPLIEKLHRLHDVTFLISYTDPRDGDLLPINNDDNLARALLTARPLLRELNGYGTMRHRNFISSILSGTPAKNKGLAISNPHDFRMVSAIIDVDIVPETCRRVKLLKHGSDRPLGFFIRDGTSVRVTPNGVERSPGIFISRLVPGGLAESTGLLGVNDEVLEVNGIDVSNKTLDQVTDMMVANSSNLIITVRPANQRAGPPPDEIVDLTAVTLEDQPEPAFQVPSKDDGQVLHL</sequence>
<gene>
    <name evidence="1" type="ORF">MSG28_013819</name>
</gene>
<organism evidence="1 2">
    <name type="scientific">Choristoneura fumiferana</name>
    <name type="common">Spruce budworm moth</name>
    <name type="synonym">Archips fumiferana</name>
    <dbReference type="NCBI Taxonomy" id="7141"/>
    <lineage>
        <taxon>Eukaryota</taxon>
        <taxon>Metazoa</taxon>
        <taxon>Ecdysozoa</taxon>
        <taxon>Arthropoda</taxon>
        <taxon>Hexapoda</taxon>
        <taxon>Insecta</taxon>
        <taxon>Pterygota</taxon>
        <taxon>Neoptera</taxon>
        <taxon>Endopterygota</taxon>
        <taxon>Lepidoptera</taxon>
        <taxon>Glossata</taxon>
        <taxon>Ditrysia</taxon>
        <taxon>Tortricoidea</taxon>
        <taxon>Tortricidae</taxon>
        <taxon>Tortricinae</taxon>
        <taxon>Choristoneura</taxon>
    </lineage>
</organism>
<keyword evidence="2" id="KW-1185">Reference proteome</keyword>
<evidence type="ECO:0000313" key="2">
    <source>
        <dbReference type="Proteomes" id="UP001064048"/>
    </source>
</evidence>
<proteinExistence type="predicted"/>
<evidence type="ECO:0000313" key="1">
    <source>
        <dbReference type="EMBL" id="KAI8432902.1"/>
    </source>
</evidence>
<dbReference type="EMBL" id="CM046124">
    <property type="protein sequence ID" value="KAI8432902.1"/>
    <property type="molecule type" value="Genomic_DNA"/>
</dbReference>
<comment type="caution">
    <text evidence="1">The sequence shown here is derived from an EMBL/GenBank/DDBJ whole genome shotgun (WGS) entry which is preliminary data.</text>
</comment>